<accession>A0A2T4UHP9</accession>
<comment type="caution">
    <text evidence="2">The sequence shown here is derived from an EMBL/GenBank/DDBJ whole genome shotgun (WGS) entry which is preliminary data.</text>
</comment>
<feature type="domain" description="KANL3/Tex30 alpha/beta hydrolase-like" evidence="1">
    <location>
        <begin position="27"/>
        <end position="189"/>
    </location>
</feature>
<organism evidence="2 3">
    <name type="scientific">Paraconexibacter algicola</name>
    <dbReference type="NCBI Taxonomy" id="2133960"/>
    <lineage>
        <taxon>Bacteria</taxon>
        <taxon>Bacillati</taxon>
        <taxon>Actinomycetota</taxon>
        <taxon>Thermoleophilia</taxon>
        <taxon>Solirubrobacterales</taxon>
        <taxon>Paraconexibacteraceae</taxon>
        <taxon>Paraconexibacter</taxon>
    </lineage>
</organism>
<keyword evidence="2" id="KW-0378">Hydrolase</keyword>
<dbReference type="EMBL" id="PYYB01000001">
    <property type="protein sequence ID" value="PTL58739.1"/>
    <property type="molecule type" value="Genomic_DNA"/>
</dbReference>
<dbReference type="Gene3D" id="3.40.50.1820">
    <property type="entry name" value="alpha/beta hydrolase"/>
    <property type="match status" value="1"/>
</dbReference>
<proteinExistence type="predicted"/>
<dbReference type="OrthoDB" id="652634at2"/>
<gene>
    <name evidence="2" type="ORF">C7Y72_03290</name>
</gene>
<dbReference type="AlphaFoldDB" id="A0A2T4UHP9"/>
<dbReference type="PANTHER" id="PTHR13136:SF11">
    <property type="entry name" value="TESTIS-EXPRESSED PROTEIN 30"/>
    <property type="match status" value="1"/>
</dbReference>
<dbReference type="InterPro" id="IPR026555">
    <property type="entry name" value="NSL3/Tex30"/>
</dbReference>
<dbReference type="SUPFAM" id="SSF53474">
    <property type="entry name" value="alpha/beta-Hydrolases"/>
    <property type="match status" value="1"/>
</dbReference>
<dbReference type="Pfam" id="PF20408">
    <property type="entry name" value="Abhydrolase_11"/>
    <property type="match status" value="1"/>
</dbReference>
<dbReference type="RefSeq" id="WP_107567176.1">
    <property type="nucleotide sequence ID" value="NZ_PYYB01000001.1"/>
</dbReference>
<evidence type="ECO:0000313" key="3">
    <source>
        <dbReference type="Proteomes" id="UP000240739"/>
    </source>
</evidence>
<protein>
    <submittedName>
        <fullName evidence="2">Alpha/beta hydrolase</fullName>
    </submittedName>
</protein>
<keyword evidence="3" id="KW-1185">Reference proteome</keyword>
<dbReference type="GO" id="GO:0016787">
    <property type="term" value="F:hydrolase activity"/>
    <property type="evidence" value="ECO:0007669"/>
    <property type="project" value="UniProtKB-KW"/>
</dbReference>
<evidence type="ECO:0000259" key="1">
    <source>
        <dbReference type="Pfam" id="PF20408"/>
    </source>
</evidence>
<dbReference type="InterPro" id="IPR029058">
    <property type="entry name" value="AB_hydrolase_fold"/>
</dbReference>
<reference evidence="2 3" key="1">
    <citation type="submission" date="2018-03" db="EMBL/GenBank/DDBJ databases">
        <title>Aquarubrobacter algicola gen. nov., sp. nov., a novel actinobacterium isolated from shallow eutrophic lake during the end of cyanobacterial harmful algal blooms.</title>
        <authorList>
            <person name="Chun S.J."/>
        </authorList>
    </citation>
    <scope>NUCLEOTIDE SEQUENCE [LARGE SCALE GENOMIC DNA]</scope>
    <source>
        <strain evidence="2 3">Seoho-28</strain>
    </source>
</reference>
<sequence length="210" mass="21139">MTDVLALSTPHGPARAHCLLRPDAPVALVLGHGAGGSVTAPDLQAVTARVVADGGSVVLVEQPYRVAGKRSAPRAPTLDAAWLAVLEALRAGPLANVPRLVCGGRSSGARVACRTATAVGADAVLCLAFPLQPPPRRSGPAPSRQPELDAAGVPVLVVQGESDRFGVPAPDPDRAREVVVVAGDHGLKRDVAGTAAIAAAWLARTVGPGA</sequence>
<dbReference type="Proteomes" id="UP000240739">
    <property type="component" value="Unassembled WGS sequence"/>
</dbReference>
<dbReference type="InterPro" id="IPR046879">
    <property type="entry name" value="KANL3/Tex30_Abhydrolase"/>
</dbReference>
<dbReference type="PANTHER" id="PTHR13136">
    <property type="entry name" value="TESTIS DEVELOPMENT PROTEIN PRTD"/>
    <property type="match status" value="1"/>
</dbReference>
<name>A0A2T4UHP9_9ACTN</name>
<evidence type="ECO:0000313" key="2">
    <source>
        <dbReference type="EMBL" id="PTL58739.1"/>
    </source>
</evidence>